<dbReference type="InterPro" id="IPR011010">
    <property type="entry name" value="DNA_brk_join_enz"/>
</dbReference>
<sequence length="323" mass="34304">MPRDLVMGGRVVSTVASAVAAYEPSKLTGDQWQEVAALTRATVTAFRPDSPWAAVQHMTTVAHFCAWARSVFLPLDTEALFHPDVVDRYVATGMPHLKDTSRSTHRSRLTSVARAVTRRAPWPPAPETISRNRLSPPYTDPDVAGLLAAARQQKTPHRRRAALGLLGAGLGAGLIGGEHLVLTGEDVTTTPGGVTVITLAGSRPREIPVLAAYAPLVRTLARRFPDQPLVGPVSATGKNRLGNLASSIEIPSRLPALSTSRLRTTWLVTHLNAGTPPPELLAAAGLNSTGSLIDLIPHTTPLPKQQAALRLAHALTQPPTGHP</sequence>
<evidence type="ECO:0000313" key="2">
    <source>
        <dbReference type="Proteomes" id="UP000248039"/>
    </source>
</evidence>
<dbReference type="Proteomes" id="UP000248039">
    <property type="component" value="Unassembled WGS sequence"/>
</dbReference>
<gene>
    <name evidence="1" type="ORF">C7C46_00655</name>
</gene>
<dbReference type="RefSeq" id="WP_110664536.1">
    <property type="nucleotide sequence ID" value="NZ_PYBW01000004.1"/>
</dbReference>
<evidence type="ECO:0008006" key="3">
    <source>
        <dbReference type="Google" id="ProtNLM"/>
    </source>
</evidence>
<dbReference type="EMBL" id="PYBW01000004">
    <property type="protein sequence ID" value="PYC88417.1"/>
    <property type="molecule type" value="Genomic_DNA"/>
</dbReference>
<protein>
    <recommendedName>
        <fullName evidence="3">Tyr recombinase domain-containing protein</fullName>
    </recommendedName>
</protein>
<reference evidence="1 2" key="1">
    <citation type="submission" date="2018-03" db="EMBL/GenBank/DDBJ databases">
        <title>Bioinformatic expansion and discovery of thiopeptide antibiotics.</title>
        <authorList>
            <person name="Schwalen C.J."/>
            <person name="Hudson G.A."/>
            <person name="Mitchell D.A."/>
        </authorList>
    </citation>
    <scope>NUCLEOTIDE SEQUENCE [LARGE SCALE GENOMIC DNA]</scope>
    <source>
        <strain evidence="1 2">ATCC 21389</strain>
    </source>
</reference>
<proteinExistence type="predicted"/>
<dbReference type="OrthoDB" id="5189518at2"/>
<dbReference type="AlphaFoldDB" id="A0A2V4NR58"/>
<comment type="caution">
    <text evidence="1">The sequence shown here is derived from an EMBL/GenBank/DDBJ whole genome shotgun (WGS) entry which is preliminary data.</text>
</comment>
<name>A0A2V4NR58_9ACTN</name>
<dbReference type="GO" id="GO:0003677">
    <property type="term" value="F:DNA binding"/>
    <property type="evidence" value="ECO:0007669"/>
    <property type="project" value="InterPro"/>
</dbReference>
<keyword evidence="2" id="KW-1185">Reference proteome</keyword>
<organism evidence="1 2">
    <name type="scientific">Streptomyces tateyamensis</name>
    <dbReference type="NCBI Taxonomy" id="565073"/>
    <lineage>
        <taxon>Bacteria</taxon>
        <taxon>Bacillati</taxon>
        <taxon>Actinomycetota</taxon>
        <taxon>Actinomycetes</taxon>
        <taxon>Kitasatosporales</taxon>
        <taxon>Streptomycetaceae</taxon>
        <taxon>Streptomyces</taxon>
    </lineage>
</organism>
<accession>A0A2V4NR58</accession>
<dbReference type="SUPFAM" id="SSF56349">
    <property type="entry name" value="DNA breaking-rejoining enzymes"/>
    <property type="match status" value="1"/>
</dbReference>
<evidence type="ECO:0000313" key="1">
    <source>
        <dbReference type="EMBL" id="PYC88417.1"/>
    </source>
</evidence>